<dbReference type="RefSeq" id="WP_346042347.1">
    <property type="nucleotide sequence ID" value="NZ_BAAACP010000002.1"/>
</dbReference>
<protein>
    <recommendedName>
        <fullName evidence="3">DnaD domain-containing protein</fullName>
    </recommendedName>
</protein>
<evidence type="ECO:0008006" key="3">
    <source>
        <dbReference type="Google" id="ProtNLM"/>
    </source>
</evidence>
<accession>A0ABN1LZ44</accession>
<dbReference type="Proteomes" id="UP001400965">
    <property type="component" value="Unassembled WGS sequence"/>
</dbReference>
<comment type="caution">
    <text evidence="1">The sequence shown here is derived from an EMBL/GenBank/DDBJ whole genome shotgun (WGS) entry which is preliminary data.</text>
</comment>
<name>A0ABN1LZ44_9FIRM</name>
<reference evidence="1 2" key="1">
    <citation type="journal article" date="2019" name="Int. J. Syst. Evol. Microbiol.">
        <title>The Global Catalogue of Microorganisms (GCM) 10K type strain sequencing project: providing services to taxonomists for standard genome sequencing and annotation.</title>
        <authorList>
            <consortium name="The Broad Institute Genomics Platform"/>
            <consortium name="The Broad Institute Genome Sequencing Center for Infectious Disease"/>
            <person name="Wu L."/>
            <person name="Ma J."/>
        </authorList>
    </citation>
    <scope>NUCLEOTIDE SEQUENCE [LARGE SCALE GENOMIC DNA]</scope>
    <source>
        <strain evidence="1 2">JCM 6486</strain>
    </source>
</reference>
<sequence length="58" mass="6751">MYVKNNIGDYAKIFEENIGLINGITIDVRLFKRVIEIATNNRSYNMGYVNGILKQWIL</sequence>
<evidence type="ECO:0000313" key="2">
    <source>
        <dbReference type="Proteomes" id="UP001400965"/>
    </source>
</evidence>
<gene>
    <name evidence="1" type="ORF">GCM10008917_06520</name>
</gene>
<dbReference type="SUPFAM" id="SSF158499">
    <property type="entry name" value="DnaD domain-like"/>
    <property type="match status" value="1"/>
</dbReference>
<keyword evidence="2" id="KW-1185">Reference proteome</keyword>
<dbReference type="Gene3D" id="1.10.10.630">
    <property type="entry name" value="DnaD domain-like"/>
    <property type="match status" value="1"/>
</dbReference>
<proteinExistence type="predicted"/>
<dbReference type="InterPro" id="IPR034829">
    <property type="entry name" value="DnaD-like_sf"/>
</dbReference>
<organism evidence="1 2">
    <name type="scientific">Paraclostridium tenue</name>
    <dbReference type="NCBI Taxonomy" id="1737"/>
    <lineage>
        <taxon>Bacteria</taxon>
        <taxon>Bacillati</taxon>
        <taxon>Bacillota</taxon>
        <taxon>Clostridia</taxon>
        <taxon>Peptostreptococcales</taxon>
        <taxon>Peptostreptococcaceae</taxon>
        <taxon>Paraclostridium</taxon>
    </lineage>
</organism>
<dbReference type="EMBL" id="BAAACP010000002">
    <property type="protein sequence ID" value="GAA0862177.1"/>
    <property type="molecule type" value="Genomic_DNA"/>
</dbReference>
<evidence type="ECO:0000313" key="1">
    <source>
        <dbReference type="EMBL" id="GAA0862177.1"/>
    </source>
</evidence>